<sequence length="293" mass="31468">MLKISEFSPNPGNLGMLEFVPARLAASPALVVALHGGQQTAQDFDKTTGWSEFADQNGFAVLFPEQKGENNSHNCFNWFVEQDIGPDGGEVASICAMIANMVSRYGIDQSRIFVTGLSAGGAMACALLAACPGLFSGGAIIAGLPYRAALGTFDAFLAMAFAPVRSGKEWGNLIRRVSPDQKTWPRISIWHGSRDDVVAPANSSAMVRQWIDLHQVDEADVTQEEVDGQIRLSWLNASGLAVVEHYEIDGMAHGVPVNAKLNGGHQKRNPFAQDAGISSTFHIARSWGLLQSV</sequence>
<accession>A0A1I3XLQ0</accession>
<dbReference type="InterPro" id="IPR050955">
    <property type="entry name" value="Plant_Biomass_Hydrol_Est"/>
</dbReference>
<gene>
    <name evidence="3" type="ORF">SAMN05444581_103211</name>
</gene>
<protein>
    <submittedName>
        <fullName evidence="3">Esterase, PHB depolymerase family</fullName>
    </submittedName>
</protein>
<keyword evidence="4" id="KW-1185">Reference proteome</keyword>
<dbReference type="PANTHER" id="PTHR43037:SF1">
    <property type="entry name" value="BLL1128 PROTEIN"/>
    <property type="match status" value="1"/>
</dbReference>
<evidence type="ECO:0000256" key="1">
    <source>
        <dbReference type="ARBA" id="ARBA00022729"/>
    </source>
</evidence>
<dbReference type="STRING" id="1612308.SAMN05444581_103211"/>
<keyword evidence="2" id="KW-0378">Hydrolase</keyword>
<reference evidence="3 4" key="1">
    <citation type="submission" date="2016-10" db="EMBL/GenBank/DDBJ databases">
        <authorList>
            <person name="de Groot N.N."/>
        </authorList>
    </citation>
    <scope>NUCLEOTIDE SEQUENCE [LARGE SCALE GENOMIC DNA]</scope>
    <source>
        <strain evidence="3 4">NE2</strain>
    </source>
</reference>
<dbReference type="EMBL" id="FOSN01000003">
    <property type="protein sequence ID" value="SFK19971.1"/>
    <property type="molecule type" value="Genomic_DNA"/>
</dbReference>
<dbReference type="Pfam" id="PF10503">
    <property type="entry name" value="Esterase_PHB"/>
    <property type="match status" value="1"/>
</dbReference>
<dbReference type="AlphaFoldDB" id="A0A1I3XLQ0"/>
<name>A0A1I3XLQ0_9HYPH</name>
<dbReference type="PANTHER" id="PTHR43037">
    <property type="entry name" value="UNNAMED PRODUCT-RELATED"/>
    <property type="match status" value="1"/>
</dbReference>
<dbReference type="OrthoDB" id="9767239at2"/>
<proteinExistence type="predicted"/>
<dbReference type="Proteomes" id="UP000198755">
    <property type="component" value="Unassembled WGS sequence"/>
</dbReference>
<dbReference type="RefSeq" id="WP_091679532.1">
    <property type="nucleotide sequence ID" value="NZ_FOSN01000003.1"/>
</dbReference>
<dbReference type="NCBIfam" id="TIGR01840">
    <property type="entry name" value="esterase_phb"/>
    <property type="match status" value="1"/>
</dbReference>
<dbReference type="InterPro" id="IPR029058">
    <property type="entry name" value="AB_hydrolase_fold"/>
</dbReference>
<dbReference type="GO" id="GO:0005576">
    <property type="term" value="C:extracellular region"/>
    <property type="evidence" value="ECO:0007669"/>
    <property type="project" value="InterPro"/>
</dbReference>
<dbReference type="Gene3D" id="3.40.50.1820">
    <property type="entry name" value="alpha/beta hydrolase"/>
    <property type="match status" value="1"/>
</dbReference>
<evidence type="ECO:0000313" key="3">
    <source>
        <dbReference type="EMBL" id="SFK19971.1"/>
    </source>
</evidence>
<dbReference type="InterPro" id="IPR010126">
    <property type="entry name" value="Esterase_phb"/>
</dbReference>
<organism evidence="3 4">
    <name type="scientific">Methylocapsa palsarum</name>
    <dbReference type="NCBI Taxonomy" id="1612308"/>
    <lineage>
        <taxon>Bacteria</taxon>
        <taxon>Pseudomonadati</taxon>
        <taxon>Pseudomonadota</taxon>
        <taxon>Alphaproteobacteria</taxon>
        <taxon>Hyphomicrobiales</taxon>
        <taxon>Beijerinckiaceae</taxon>
        <taxon>Methylocapsa</taxon>
    </lineage>
</organism>
<dbReference type="GO" id="GO:0016787">
    <property type="term" value="F:hydrolase activity"/>
    <property type="evidence" value="ECO:0007669"/>
    <property type="project" value="UniProtKB-KW"/>
</dbReference>
<evidence type="ECO:0000256" key="2">
    <source>
        <dbReference type="ARBA" id="ARBA00022801"/>
    </source>
</evidence>
<evidence type="ECO:0000313" key="4">
    <source>
        <dbReference type="Proteomes" id="UP000198755"/>
    </source>
</evidence>
<dbReference type="SUPFAM" id="SSF53474">
    <property type="entry name" value="alpha/beta-Hydrolases"/>
    <property type="match status" value="2"/>
</dbReference>
<keyword evidence="1" id="KW-0732">Signal</keyword>